<dbReference type="InterPro" id="IPR009057">
    <property type="entry name" value="Homeodomain-like_sf"/>
</dbReference>
<dbReference type="SUPFAM" id="SSF46689">
    <property type="entry name" value="Homeodomain-like"/>
    <property type="match status" value="1"/>
</dbReference>
<name>A0A7W8VFG5_9ACTN</name>
<dbReference type="SUPFAM" id="SSF48498">
    <property type="entry name" value="Tetracyclin repressor-like, C-terminal domain"/>
    <property type="match status" value="1"/>
</dbReference>
<evidence type="ECO:0000256" key="2">
    <source>
        <dbReference type="ARBA" id="ARBA00023125"/>
    </source>
</evidence>
<dbReference type="Proteomes" id="UP000572635">
    <property type="component" value="Unassembled WGS sequence"/>
</dbReference>
<dbReference type="InterPro" id="IPR036271">
    <property type="entry name" value="Tet_transcr_reg_TetR-rel_C_sf"/>
</dbReference>
<dbReference type="InterPro" id="IPR050109">
    <property type="entry name" value="HTH-type_TetR-like_transc_reg"/>
</dbReference>
<dbReference type="PROSITE" id="PS50977">
    <property type="entry name" value="HTH_TETR_2"/>
    <property type="match status" value="1"/>
</dbReference>
<evidence type="ECO:0000256" key="3">
    <source>
        <dbReference type="ARBA" id="ARBA00023163"/>
    </source>
</evidence>
<dbReference type="GO" id="GO:0003700">
    <property type="term" value="F:DNA-binding transcription factor activity"/>
    <property type="evidence" value="ECO:0007669"/>
    <property type="project" value="TreeGrafter"/>
</dbReference>
<dbReference type="Pfam" id="PF16859">
    <property type="entry name" value="TetR_C_11"/>
    <property type="match status" value="1"/>
</dbReference>
<keyword evidence="1" id="KW-0805">Transcription regulation</keyword>
<dbReference type="Gene3D" id="1.10.357.10">
    <property type="entry name" value="Tetracycline Repressor, domain 2"/>
    <property type="match status" value="1"/>
</dbReference>
<feature type="domain" description="HTH tetR-type" evidence="6">
    <location>
        <begin position="26"/>
        <end position="86"/>
    </location>
</feature>
<feature type="region of interest" description="Disordered" evidence="5">
    <location>
        <begin position="1"/>
        <end position="27"/>
    </location>
</feature>
<sequence>MISEPAGTATGPDTAEKSRRPGGRTARNTAAVLDATLSELGEHGYAGLSVDRVAARSGVHKATVYRRWGGVDGLLAAALEYSADDDWRPPETGSLRGDLAELAREVAEGFTGGGEGAAIASACIAASFQSAAAADALHAFLADRLARCAAVVGAAESRGEVPPGTDGADVVRAAIAPVYYRLFIGREPVSAEDAARYAHAAADSARSGAFAGTDRG</sequence>
<evidence type="ECO:0000256" key="1">
    <source>
        <dbReference type="ARBA" id="ARBA00023015"/>
    </source>
</evidence>
<dbReference type="RefSeq" id="WP_184394949.1">
    <property type="nucleotide sequence ID" value="NZ_JACHDB010000001.1"/>
</dbReference>
<dbReference type="InterPro" id="IPR011075">
    <property type="entry name" value="TetR_C"/>
</dbReference>
<dbReference type="PANTHER" id="PTHR30055:SF148">
    <property type="entry name" value="TETR-FAMILY TRANSCRIPTIONAL REGULATOR"/>
    <property type="match status" value="1"/>
</dbReference>
<keyword evidence="8" id="KW-1185">Reference proteome</keyword>
<dbReference type="AlphaFoldDB" id="A0A7W8VFG5"/>
<evidence type="ECO:0000259" key="6">
    <source>
        <dbReference type="PROSITE" id="PS50977"/>
    </source>
</evidence>
<dbReference type="EMBL" id="JACHDB010000001">
    <property type="protein sequence ID" value="MBB5434382.1"/>
    <property type="molecule type" value="Genomic_DNA"/>
</dbReference>
<proteinExistence type="predicted"/>
<evidence type="ECO:0000256" key="5">
    <source>
        <dbReference type="SAM" id="MobiDB-lite"/>
    </source>
</evidence>
<protein>
    <submittedName>
        <fullName evidence="7">AcrR family transcriptional regulator</fullName>
    </submittedName>
</protein>
<dbReference type="GO" id="GO:0000976">
    <property type="term" value="F:transcription cis-regulatory region binding"/>
    <property type="evidence" value="ECO:0007669"/>
    <property type="project" value="TreeGrafter"/>
</dbReference>
<evidence type="ECO:0000256" key="4">
    <source>
        <dbReference type="PROSITE-ProRule" id="PRU00335"/>
    </source>
</evidence>
<organism evidence="7 8">
    <name type="scientific">Nocardiopsis composta</name>
    <dbReference type="NCBI Taxonomy" id="157465"/>
    <lineage>
        <taxon>Bacteria</taxon>
        <taxon>Bacillati</taxon>
        <taxon>Actinomycetota</taxon>
        <taxon>Actinomycetes</taxon>
        <taxon>Streptosporangiales</taxon>
        <taxon>Nocardiopsidaceae</taxon>
        <taxon>Nocardiopsis</taxon>
    </lineage>
</organism>
<keyword evidence="3" id="KW-0804">Transcription</keyword>
<accession>A0A7W8VFG5</accession>
<dbReference type="Pfam" id="PF00440">
    <property type="entry name" value="TetR_N"/>
    <property type="match status" value="1"/>
</dbReference>
<dbReference type="InterPro" id="IPR001647">
    <property type="entry name" value="HTH_TetR"/>
</dbReference>
<feature type="DNA-binding region" description="H-T-H motif" evidence="4">
    <location>
        <begin position="49"/>
        <end position="68"/>
    </location>
</feature>
<comment type="caution">
    <text evidence="7">The sequence shown here is derived from an EMBL/GenBank/DDBJ whole genome shotgun (WGS) entry which is preliminary data.</text>
</comment>
<gene>
    <name evidence="7" type="ORF">HDA36_004466</name>
</gene>
<evidence type="ECO:0000313" key="7">
    <source>
        <dbReference type="EMBL" id="MBB5434382.1"/>
    </source>
</evidence>
<dbReference type="PANTHER" id="PTHR30055">
    <property type="entry name" value="HTH-TYPE TRANSCRIPTIONAL REGULATOR RUTR"/>
    <property type="match status" value="1"/>
</dbReference>
<dbReference type="Gene3D" id="1.10.10.60">
    <property type="entry name" value="Homeodomain-like"/>
    <property type="match status" value="1"/>
</dbReference>
<keyword evidence="2 4" id="KW-0238">DNA-binding</keyword>
<evidence type="ECO:0000313" key="8">
    <source>
        <dbReference type="Proteomes" id="UP000572635"/>
    </source>
</evidence>
<reference evidence="7 8" key="1">
    <citation type="submission" date="2020-08" db="EMBL/GenBank/DDBJ databases">
        <title>Sequencing the genomes of 1000 actinobacteria strains.</title>
        <authorList>
            <person name="Klenk H.-P."/>
        </authorList>
    </citation>
    <scope>NUCLEOTIDE SEQUENCE [LARGE SCALE GENOMIC DNA]</scope>
    <source>
        <strain evidence="7 8">DSM 44551</strain>
    </source>
</reference>